<name>A0AAV6RQ83_SOLSE</name>
<organism evidence="1 2">
    <name type="scientific">Solea senegalensis</name>
    <name type="common">Senegalese sole</name>
    <dbReference type="NCBI Taxonomy" id="28829"/>
    <lineage>
        <taxon>Eukaryota</taxon>
        <taxon>Metazoa</taxon>
        <taxon>Chordata</taxon>
        <taxon>Craniata</taxon>
        <taxon>Vertebrata</taxon>
        <taxon>Euteleostomi</taxon>
        <taxon>Actinopterygii</taxon>
        <taxon>Neopterygii</taxon>
        <taxon>Teleostei</taxon>
        <taxon>Neoteleostei</taxon>
        <taxon>Acanthomorphata</taxon>
        <taxon>Carangaria</taxon>
        <taxon>Pleuronectiformes</taxon>
        <taxon>Pleuronectoidei</taxon>
        <taxon>Soleidae</taxon>
        <taxon>Solea</taxon>
    </lineage>
</organism>
<gene>
    <name evidence="1" type="ORF">JOB18_041227</name>
</gene>
<dbReference type="AlphaFoldDB" id="A0AAV6RQ83"/>
<sequence>MSLDIQARHRAVCRQTQANGFELGTCTAPGSGSGESRLDSRFQLTRILLTMDSGCVNSMITDTRAALFFSIHTVSIYKQCVYIHKSSHVLHLHLGIIQYKSDCISPAMILNIDF</sequence>
<evidence type="ECO:0000313" key="1">
    <source>
        <dbReference type="EMBL" id="KAG7507667.1"/>
    </source>
</evidence>
<evidence type="ECO:0000313" key="2">
    <source>
        <dbReference type="Proteomes" id="UP000693946"/>
    </source>
</evidence>
<comment type="caution">
    <text evidence="1">The sequence shown here is derived from an EMBL/GenBank/DDBJ whole genome shotgun (WGS) entry which is preliminary data.</text>
</comment>
<proteinExistence type="predicted"/>
<protein>
    <submittedName>
        <fullName evidence="1">Uncharacterized protein</fullName>
    </submittedName>
</protein>
<dbReference type="EMBL" id="JAGKHQ010000010">
    <property type="protein sequence ID" value="KAG7507667.1"/>
    <property type="molecule type" value="Genomic_DNA"/>
</dbReference>
<reference evidence="1 2" key="1">
    <citation type="journal article" date="2021" name="Sci. Rep.">
        <title>Chromosome anchoring in Senegalese sole (Solea senegalensis) reveals sex-associated markers and genome rearrangements in flatfish.</title>
        <authorList>
            <person name="Guerrero-Cozar I."/>
            <person name="Gomez-Garrido J."/>
            <person name="Berbel C."/>
            <person name="Martinez-Blanch J.F."/>
            <person name="Alioto T."/>
            <person name="Claros M.G."/>
            <person name="Gagnaire P.A."/>
            <person name="Manchado M."/>
        </authorList>
    </citation>
    <scope>NUCLEOTIDE SEQUENCE [LARGE SCALE GENOMIC DNA]</scope>
    <source>
        <strain evidence="1">Sse05_10M</strain>
    </source>
</reference>
<accession>A0AAV6RQ83</accession>
<dbReference type="Proteomes" id="UP000693946">
    <property type="component" value="Linkage Group LG18"/>
</dbReference>
<keyword evidence="2" id="KW-1185">Reference proteome</keyword>